<dbReference type="Pfam" id="PF14019">
    <property type="entry name" value="DUF4235"/>
    <property type="match status" value="1"/>
</dbReference>
<dbReference type="Proteomes" id="UP000642748">
    <property type="component" value="Unassembled WGS sequence"/>
</dbReference>
<evidence type="ECO:0000256" key="1">
    <source>
        <dbReference type="SAM" id="Phobius"/>
    </source>
</evidence>
<dbReference type="RefSeq" id="WP_203921364.1">
    <property type="nucleotide sequence ID" value="NZ_BONZ01000057.1"/>
</dbReference>
<keyword evidence="3" id="KW-1185">Reference proteome</keyword>
<keyword evidence="1" id="KW-0812">Transmembrane</keyword>
<reference evidence="2" key="1">
    <citation type="submission" date="2021-01" db="EMBL/GenBank/DDBJ databases">
        <title>Whole genome shotgun sequence of Rugosimonospora africana NBRC 104875.</title>
        <authorList>
            <person name="Komaki H."/>
            <person name="Tamura T."/>
        </authorList>
    </citation>
    <scope>NUCLEOTIDE SEQUENCE</scope>
    <source>
        <strain evidence="2">NBRC 104875</strain>
    </source>
</reference>
<accession>A0A8J3QWU2</accession>
<dbReference type="AlphaFoldDB" id="A0A8J3QWU2"/>
<dbReference type="EMBL" id="BONZ01000057">
    <property type="protein sequence ID" value="GIH17819.1"/>
    <property type="molecule type" value="Genomic_DNA"/>
</dbReference>
<dbReference type="InterPro" id="IPR025329">
    <property type="entry name" value="DUF4235"/>
</dbReference>
<name>A0A8J3QWU2_9ACTN</name>
<protein>
    <submittedName>
        <fullName evidence="2">Membrane protein</fullName>
    </submittedName>
</protein>
<evidence type="ECO:0000313" key="3">
    <source>
        <dbReference type="Proteomes" id="UP000642748"/>
    </source>
</evidence>
<feature type="transmembrane region" description="Helical" evidence="1">
    <location>
        <begin position="12"/>
        <end position="32"/>
    </location>
</feature>
<sequence length="90" mass="9242">MSGVLGKVAYKPVGLALGVAAGALSGLVFRQIWKRASGEDDAPSATDEERGWAEILAAAALQGLVFSVVRAAVDRAGASGVRRLTGYWPG</sequence>
<comment type="caution">
    <text evidence="2">The sequence shown here is derived from an EMBL/GenBank/DDBJ whole genome shotgun (WGS) entry which is preliminary data.</text>
</comment>
<keyword evidence="1" id="KW-1133">Transmembrane helix</keyword>
<feature type="transmembrane region" description="Helical" evidence="1">
    <location>
        <begin position="52"/>
        <end position="73"/>
    </location>
</feature>
<organism evidence="2 3">
    <name type="scientific">Rugosimonospora africana</name>
    <dbReference type="NCBI Taxonomy" id="556532"/>
    <lineage>
        <taxon>Bacteria</taxon>
        <taxon>Bacillati</taxon>
        <taxon>Actinomycetota</taxon>
        <taxon>Actinomycetes</taxon>
        <taxon>Micromonosporales</taxon>
        <taxon>Micromonosporaceae</taxon>
        <taxon>Rugosimonospora</taxon>
    </lineage>
</organism>
<evidence type="ECO:0000313" key="2">
    <source>
        <dbReference type="EMBL" id="GIH17819.1"/>
    </source>
</evidence>
<proteinExistence type="predicted"/>
<gene>
    <name evidence="2" type="ORF">Raf01_59910</name>
</gene>
<keyword evidence="1" id="KW-0472">Membrane</keyword>